<keyword evidence="1 3" id="KW-0560">Oxidoreductase</keyword>
<dbReference type="GO" id="GO:0071949">
    <property type="term" value="F:FAD binding"/>
    <property type="evidence" value="ECO:0007669"/>
    <property type="project" value="InterPro"/>
</dbReference>
<dbReference type="OrthoDB" id="8670884at2"/>
<dbReference type="SUPFAM" id="SSF51905">
    <property type="entry name" value="FAD/NAD(P)-binding domain"/>
    <property type="match status" value="1"/>
</dbReference>
<dbReference type="InterPro" id="IPR050631">
    <property type="entry name" value="PheA/TfdB_FAD_monoxygenase"/>
</dbReference>
<proteinExistence type="predicted"/>
<dbReference type="InterPro" id="IPR002938">
    <property type="entry name" value="FAD-bd"/>
</dbReference>
<feature type="domain" description="FAD-binding" evidence="2">
    <location>
        <begin position="3"/>
        <end position="334"/>
    </location>
</feature>
<accession>A0A7K0DKI3</accession>
<dbReference type="PANTHER" id="PTHR43476">
    <property type="entry name" value="3-(3-HYDROXY-PHENYL)PROPIONATE/3-HYDROXYCINNAMIC ACID HYDROXYLASE"/>
    <property type="match status" value="1"/>
</dbReference>
<dbReference type="GO" id="GO:0018632">
    <property type="term" value="F:4-nitrophenol 4-monooxygenase activity"/>
    <property type="evidence" value="ECO:0007669"/>
    <property type="project" value="UniProtKB-EC"/>
</dbReference>
<dbReference type="InterPro" id="IPR036188">
    <property type="entry name" value="FAD/NAD-bd_sf"/>
</dbReference>
<evidence type="ECO:0000313" key="4">
    <source>
        <dbReference type="Proteomes" id="UP000431401"/>
    </source>
</evidence>
<dbReference type="PANTHER" id="PTHR43476:SF5">
    <property type="entry name" value="FAD-DEPENDENT MONOOXYGENASE"/>
    <property type="match status" value="1"/>
</dbReference>
<evidence type="ECO:0000313" key="3">
    <source>
        <dbReference type="EMBL" id="MQY26131.1"/>
    </source>
</evidence>
<dbReference type="Proteomes" id="UP000431401">
    <property type="component" value="Unassembled WGS sequence"/>
</dbReference>
<dbReference type="AlphaFoldDB" id="A0A7K0DKI3"/>
<dbReference type="EC" id="1.14.13.167" evidence="3"/>
<keyword evidence="4" id="KW-1185">Reference proteome</keyword>
<sequence length="380" mass="41014">MSTVAIAGAGPVGLTAALSLARRGIDVTVLEQGPRLATESRASTFHPPTLEMLRDLGVVEPLLRAGLVAETFQYRERGGDAIATLDMGVLARDTAFPYRVQCEQSKLTPLLLDALPGTAEVRFDHAVTGVAAGPRGVAVSTSSGIVHCDWLIGADGAHSAVRHSLGADFTGSTYPGRFLVASVEEDLESVLPGIAPINYVFDPDEWLVLLRTPDHWRVLLPTAGDTPDEDELRRLPSRLDRVADLGRPWRIAHATLYRVHERVTPHFRTGRVLLAGDAAHVNNPLGGLGMNSGIHDAVRITDALADVLSGAPERVLDDAARRRHTVAVEHVQRTSRANWSHLHGHEESYRARLRALAADPVATRAHLRKACLMDSLEPAG</sequence>
<gene>
    <name evidence="3" type="primary">pnpA</name>
    <name evidence="3" type="ORF">NRB56_16920</name>
</gene>
<dbReference type="PRINTS" id="PR00420">
    <property type="entry name" value="RNGMNOXGNASE"/>
</dbReference>
<dbReference type="EMBL" id="WEGI01000003">
    <property type="protein sequence ID" value="MQY26131.1"/>
    <property type="molecule type" value="Genomic_DNA"/>
</dbReference>
<dbReference type="Gene3D" id="3.50.50.60">
    <property type="entry name" value="FAD/NAD(P)-binding domain"/>
    <property type="match status" value="1"/>
</dbReference>
<organism evidence="3 4">
    <name type="scientific">Nocardia aurantia</name>
    <dbReference type="NCBI Taxonomy" id="2585199"/>
    <lineage>
        <taxon>Bacteria</taxon>
        <taxon>Bacillati</taxon>
        <taxon>Actinomycetota</taxon>
        <taxon>Actinomycetes</taxon>
        <taxon>Mycobacteriales</taxon>
        <taxon>Nocardiaceae</taxon>
        <taxon>Nocardia</taxon>
    </lineage>
</organism>
<evidence type="ECO:0000256" key="1">
    <source>
        <dbReference type="ARBA" id="ARBA00023002"/>
    </source>
</evidence>
<dbReference type="Gene3D" id="3.30.70.2450">
    <property type="match status" value="1"/>
</dbReference>
<dbReference type="RefSeq" id="WP_153340058.1">
    <property type="nucleotide sequence ID" value="NZ_WEGI01000003.1"/>
</dbReference>
<name>A0A7K0DKI3_9NOCA</name>
<comment type="caution">
    <text evidence="3">The sequence shown here is derived from an EMBL/GenBank/DDBJ whole genome shotgun (WGS) entry which is preliminary data.</text>
</comment>
<reference evidence="3 4" key="1">
    <citation type="submission" date="2019-10" db="EMBL/GenBank/DDBJ databases">
        <title>Nocardia macrotermitis sp. nov. and Nocardia aurantia sp. nov., isolated from the gut of fungus growing-termite Macrotermes natalensis.</title>
        <authorList>
            <person name="Benndorf R."/>
            <person name="Schwitalla J."/>
            <person name="Martin K."/>
            <person name="De Beer W."/>
            <person name="Kaster A.-K."/>
            <person name="Vollmers J."/>
            <person name="Poulsen M."/>
            <person name="Beemelmanns C."/>
        </authorList>
    </citation>
    <scope>NUCLEOTIDE SEQUENCE [LARGE SCALE GENOMIC DNA]</scope>
    <source>
        <strain evidence="3 4">RB56</strain>
    </source>
</reference>
<keyword evidence="3" id="KW-0503">Monooxygenase</keyword>
<protein>
    <submittedName>
        <fullName evidence="3">Para-nitrophenol 4-monooxygenase</fullName>
        <ecNumber evidence="3">1.14.13.167</ecNumber>
    </submittedName>
</protein>
<dbReference type="Pfam" id="PF01494">
    <property type="entry name" value="FAD_binding_3"/>
    <property type="match status" value="1"/>
</dbReference>
<evidence type="ECO:0000259" key="2">
    <source>
        <dbReference type="Pfam" id="PF01494"/>
    </source>
</evidence>